<accession>A0A444YI63</accession>
<name>A0A444YI63_ARAHY</name>
<dbReference type="AlphaFoldDB" id="A0A444YI63"/>
<dbReference type="EMBL" id="SDMP01000016">
    <property type="protein sequence ID" value="RYR01584.1"/>
    <property type="molecule type" value="Genomic_DNA"/>
</dbReference>
<comment type="caution">
    <text evidence="1">The sequence shown here is derived from an EMBL/GenBank/DDBJ whole genome shotgun (WGS) entry which is preliminary data.</text>
</comment>
<gene>
    <name evidence="1" type="ORF">Ahy_B06g080464</name>
</gene>
<evidence type="ECO:0000313" key="2">
    <source>
        <dbReference type="Proteomes" id="UP000289738"/>
    </source>
</evidence>
<protein>
    <submittedName>
        <fullName evidence="1">Uncharacterized protein</fullName>
    </submittedName>
</protein>
<dbReference type="Proteomes" id="UP000289738">
    <property type="component" value="Chromosome B06"/>
</dbReference>
<sequence length="135" mass="15290">MNTADGFGAYFLEKLIPSKLRSSSSRISHSTKKPWFLSPRHKVLVKNVNALLEVEMENIKALMEVEMDFLDTCWPNYIISHFLGGDDLLNENGLAKASNFSNYWKGKNNLYCVGLAHRGFFGASNDAQNKRKKVC</sequence>
<organism evidence="1 2">
    <name type="scientific">Arachis hypogaea</name>
    <name type="common">Peanut</name>
    <dbReference type="NCBI Taxonomy" id="3818"/>
    <lineage>
        <taxon>Eukaryota</taxon>
        <taxon>Viridiplantae</taxon>
        <taxon>Streptophyta</taxon>
        <taxon>Embryophyta</taxon>
        <taxon>Tracheophyta</taxon>
        <taxon>Spermatophyta</taxon>
        <taxon>Magnoliopsida</taxon>
        <taxon>eudicotyledons</taxon>
        <taxon>Gunneridae</taxon>
        <taxon>Pentapetalae</taxon>
        <taxon>rosids</taxon>
        <taxon>fabids</taxon>
        <taxon>Fabales</taxon>
        <taxon>Fabaceae</taxon>
        <taxon>Papilionoideae</taxon>
        <taxon>50 kb inversion clade</taxon>
        <taxon>dalbergioids sensu lato</taxon>
        <taxon>Dalbergieae</taxon>
        <taxon>Pterocarpus clade</taxon>
        <taxon>Arachis</taxon>
    </lineage>
</organism>
<reference evidence="1 2" key="1">
    <citation type="submission" date="2019-01" db="EMBL/GenBank/DDBJ databases">
        <title>Sequencing of cultivated peanut Arachis hypogaea provides insights into genome evolution and oil improvement.</title>
        <authorList>
            <person name="Chen X."/>
        </authorList>
    </citation>
    <scope>NUCLEOTIDE SEQUENCE [LARGE SCALE GENOMIC DNA]</scope>
    <source>
        <strain evidence="2">cv. Fuhuasheng</strain>
        <tissue evidence="1">Leaves</tissue>
    </source>
</reference>
<proteinExistence type="predicted"/>
<keyword evidence="2" id="KW-1185">Reference proteome</keyword>
<evidence type="ECO:0000313" key="1">
    <source>
        <dbReference type="EMBL" id="RYR01584.1"/>
    </source>
</evidence>